<proteinExistence type="predicted"/>
<comment type="caution">
    <text evidence="2">The sequence shown here is derived from an EMBL/GenBank/DDBJ whole genome shotgun (WGS) entry which is preliminary data.</text>
</comment>
<keyword evidence="3" id="KW-1185">Reference proteome</keyword>
<evidence type="ECO:0000313" key="3">
    <source>
        <dbReference type="Proteomes" id="UP001620408"/>
    </source>
</evidence>
<gene>
    <name evidence="2" type="ORF">ISS97_08955</name>
</gene>
<sequence length="240" mass="26379">MTPEEFESSVGRRVMRASFHTFHYKQYEIRSVTQEGSSWFAATDVHAAVAPRTGTTLEMDLGDIPDSLKAQHCFQGLGGSEWVCALTENGVHFLLGLYYGHSASVRVFHRWFVQDVAPVIRRLGLQGLLARAHLARALACHAGEQVSSDLFRAVLADEAPLQSAGYLVNLGHDGLPMTTFVPDGARLIEPGRLLDALKTGFIDRRLLKELVAAGKRVLVRRNDWPKRHPGSDVAPGATPD</sequence>
<dbReference type="RefSeq" id="WP_379985165.1">
    <property type="nucleotide sequence ID" value="NZ_JADIKD010000009.1"/>
</dbReference>
<protein>
    <recommendedName>
        <fullName evidence="1">Bro-N domain-containing protein</fullName>
    </recommendedName>
</protein>
<reference evidence="2 3" key="1">
    <citation type="submission" date="2020-10" db="EMBL/GenBank/DDBJ databases">
        <title>Phylogeny of dyella-like bacteria.</title>
        <authorList>
            <person name="Fu J."/>
        </authorList>
    </citation>
    <scope>NUCLEOTIDE SEQUENCE [LARGE SCALE GENOMIC DNA]</scope>
    <source>
        <strain evidence="2 3">BB4</strain>
    </source>
</reference>
<accession>A0ABW8K5H0</accession>
<dbReference type="InterPro" id="IPR003497">
    <property type="entry name" value="BRO_N_domain"/>
</dbReference>
<evidence type="ECO:0000313" key="2">
    <source>
        <dbReference type="EMBL" id="MFK2917391.1"/>
    </source>
</evidence>
<organism evidence="2 3">
    <name type="scientific">Dyella koreensis</name>
    <dbReference type="NCBI Taxonomy" id="311235"/>
    <lineage>
        <taxon>Bacteria</taxon>
        <taxon>Pseudomonadati</taxon>
        <taxon>Pseudomonadota</taxon>
        <taxon>Gammaproteobacteria</taxon>
        <taxon>Lysobacterales</taxon>
        <taxon>Rhodanobacteraceae</taxon>
        <taxon>Dyella</taxon>
    </lineage>
</organism>
<feature type="domain" description="Bro-N" evidence="1">
    <location>
        <begin position="16"/>
        <end position="124"/>
    </location>
</feature>
<name>A0ABW8K5H0_9GAMM</name>
<dbReference type="EMBL" id="JADIKD010000009">
    <property type="protein sequence ID" value="MFK2917391.1"/>
    <property type="molecule type" value="Genomic_DNA"/>
</dbReference>
<dbReference type="PROSITE" id="PS51750">
    <property type="entry name" value="BRO_N"/>
    <property type="match status" value="1"/>
</dbReference>
<evidence type="ECO:0000259" key="1">
    <source>
        <dbReference type="PROSITE" id="PS51750"/>
    </source>
</evidence>
<dbReference type="Proteomes" id="UP001620408">
    <property type="component" value="Unassembled WGS sequence"/>
</dbReference>